<dbReference type="Proteomes" id="UP000694845">
    <property type="component" value="Unplaced"/>
</dbReference>
<comment type="catalytic activity">
    <reaction evidence="6">
        <text>3-phenylpyruvate = enol-phenylpyruvate</text>
        <dbReference type="Rhea" id="RHEA:17097"/>
        <dbReference type="ChEBI" id="CHEBI:16815"/>
        <dbReference type="ChEBI" id="CHEBI:18005"/>
        <dbReference type="EC" id="5.3.2.1"/>
    </reaction>
</comment>
<dbReference type="GeneID" id="110990101"/>
<evidence type="ECO:0000256" key="8">
    <source>
        <dbReference type="ARBA" id="ARBA00038932"/>
    </source>
</evidence>
<evidence type="ECO:0000256" key="9">
    <source>
        <dbReference type="ARBA" id="ARBA00039086"/>
    </source>
</evidence>
<evidence type="ECO:0000256" key="10">
    <source>
        <dbReference type="ARBA" id="ARBA00041631"/>
    </source>
</evidence>
<evidence type="ECO:0000256" key="3">
    <source>
        <dbReference type="ARBA" id="ARBA00022514"/>
    </source>
</evidence>
<sequence length="135" mass="14730">MPILEIQTNLNADALPSDFCVKLVEMSASIFKRPKHAMLVALSTDERLYAGVDGTDPVFLMRVINADAFEDADENRQTIKALSDFLSGEIGVPEKSIRIILVNAPSTCVGISEGLLADVIQERQRASNTKPPSQE</sequence>
<dbReference type="InterPro" id="IPR014347">
    <property type="entry name" value="Tautomerase/MIF_sf"/>
</dbReference>
<dbReference type="InterPro" id="IPR001398">
    <property type="entry name" value="Macrophage_inhib_fac"/>
</dbReference>
<dbReference type="EC" id="5.3.3.12" evidence="8"/>
<proteinExistence type="inferred from homology"/>
<gene>
    <name evidence="14 15" type="primary">LOC110990101</name>
</gene>
<evidence type="ECO:0000313" key="14">
    <source>
        <dbReference type="RefSeq" id="XP_022110627.1"/>
    </source>
</evidence>
<comment type="catalytic activity">
    <reaction evidence="7">
        <text>L-dopachrome = 5,6-dihydroxyindole-2-carboxylate</text>
        <dbReference type="Rhea" id="RHEA:13041"/>
        <dbReference type="ChEBI" id="CHEBI:16875"/>
        <dbReference type="ChEBI" id="CHEBI:57509"/>
        <dbReference type="EC" id="5.3.3.12"/>
    </reaction>
</comment>
<comment type="similarity">
    <text evidence="2">Belongs to the MIF family.</text>
</comment>
<dbReference type="GO" id="GO:0050178">
    <property type="term" value="F:phenylpyruvate tautomerase activity"/>
    <property type="evidence" value="ECO:0007669"/>
    <property type="project" value="UniProtKB-EC"/>
</dbReference>
<dbReference type="OrthoDB" id="255819at2759"/>
<dbReference type="AlphaFoldDB" id="A0A8B7ZYM4"/>
<evidence type="ECO:0000256" key="12">
    <source>
        <dbReference type="ARBA" id="ARBA00042730"/>
    </source>
</evidence>
<dbReference type="GO" id="GO:0004167">
    <property type="term" value="F:dopachrome isomerase activity"/>
    <property type="evidence" value="ECO:0007669"/>
    <property type="project" value="UniProtKB-EC"/>
</dbReference>
<dbReference type="RefSeq" id="XP_022110628.1">
    <property type="nucleotide sequence ID" value="XM_022254936.1"/>
</dbReference>
<evidence type="ECO:0000256" key="4">
    <source>
        <dbReference type="ARBA" id="ARBA00022525"/>
    </source>
</evidence>
<dbReference type="RefSeq" id="XP_022110627.1">
    <property type="nucleotide sequence ID" value="XM_022254935.1"/>
</dbReference>
<dbReference type="EC" id="5.3.2.1" evidence="9"/>
<evidence type="ECO:0000256" key="1">
    <source>
        <dbReference type="ARBA" id="ARBA00004613"/>
    </source>
</evidence>
<dbReference type="GO" id="GO:0005125">
    <property type="term" value="F:cytokine activity"/>
    <property type="evidence" value="ECO:0007669"/>
    <property type="project" value="UniProtKB-KW"/>
</dbReference>
<name>A0A8B7ZYM4_ACAPL</name>
<dbReference type="SUPFAM" id="SSF55331">
    <property type="entry name" value="Tautomerase/MIF"/>
    <property type="match status" value="1"/>
</dbReference>
<comment type="subcellular location">
    <subcellularLocation>
        <location evidence="1">Secreted</location>
    </subcellularLocation>
</comment>
<keyword evidence="4" id="KW-0964">Secreted</keyword>
<accession>A0A8B7ZYM4</accession>
<dbReference type="PANTHER" id="PTHR11954:SF6">
    <property type="entry name" value="MACROPHAGE MIGRATION INHIBITORY FACTOR"/>
    <property type="match status" value="1"/>
</dbReference>
<dbReference type="Gene3D" id="3.30.429.10">
    <property type="entry name" value="Macrophage Migration Inhibitory Factor"/>
    <property type="match status" value="1"/>
</dbReference>
<dbReference type="PANTHER" id="PTHR11954">
    <property type="entry name" value="D-DOPACHROME DECARBOXYLASE"/>
    <property type="match status" value="1"/>
</dbReference>
<evidence type="ECO:0000256" key="11">
    <source>
        <dbReference type="ARBA" id="ARBA00041912"/>
    </source>
</evidence>
<evidence type="ECO:0000256" key="5">
    <source>
        <dbReference type="ARBA" id="ARBA00023235"/>
    </source>
</evidence>
<keyword evidence="13" id="KW-1185">Reference proteome</keyword>
<evidence type="ECO:0000313" key="15">
    <source>
        <dbReference type="RefSeq" id="XP_022110628.1"/>
    </source>
</evidence>
<keyword evidence="5" id="KW-0413">Isomerase</keyword>
<evidence type="ECO:0000256" key="6">
    <source>
        <dbReference type="ARBA" id="ARBA00036735"/>
    </source>
</evidence>
<dbReference type="KEGG" id="aplc:110990101"/>
<organism evidence="13 15">
    <name type="scientific">Acanthaster planci</name>
    <name type="common">Crown-of-thorns starfish</name>
    <dbReference type="NCBI Taxonomy" id="133434"/>
    <lineage>
        <taxon>Eukaryota</taxon>
        <taxon>Metazoa</taxon>
        <taxon>Echinodermata</taxon>
        <taxon>Eleutherozoa</taxon>
        <taxon>Asterozoa</taxon>
        <taxon>Asteroidea</taxon>
        <taxon>Valvatacea</taxon>
        <taxon>Valvatida</taxon>
        <taxon>Acanthasteridae</taxon>
        <taxon>Acanthaster</taxon>
    </lineage>
</organism>
<dbReference type="OMA" id="MIQIYNA"/>
<protein>
    <recommendedName>
        <fullName evidence="12">L-dopachrome isomerase</fullName>
        <ecNumber evidence="9">5.3.2.1</ecNumber>
        <ecNumber evidence="8">5.3.3.12</ecNumber>
    </recommendedName>
    <alternativeName>
        <fullName evidence="10">L-dopachrome tautomerase</fullName>
    </alternativeName>
    <alternativeName>
        <fullName evidence="11">Phenylpyruvate tautomerase</fullName>
    </alternativeName>
</protein>
<reference evidence="14 15" key="1">
    <citation type="submission" date="2025-04" db="UniProtKB">
        <authorList>
            <consortium name="RefSeq"/>
        </authorList>
    </citation>
    <scope>IDENTIFICATION</scope>
</reference>
<dbReference type="GO" id="GO:0005615">
    <property type="term" value="C:extracellular space"/>
    <property type="evidence" value="ECO:0007669"/>
    <property type="project" value="UniProtKB-KW"/>
</dbReference>
<keyword evidence="3" id="KW-0202">Cytokine</keyword>
<dbReference type="Pfam" id="PF01187">
    <property type="entry name" value="MIF"/>
    <property type="match status" value="1"/>
</dbReference>
<evidence type="ECO:0000256" key="7">
    <source>
        <dbReference type="ARBA" id="ARBA00036823"/>
    </source>
</evidence>
<evidence type="ECO:0000256" key="2">
    <source>
        <dbReference type="ARBA" id="ARBA00005851"/>
    </source>
</evidence>
<evidence type="ECO:0000313" key="13">
    <source>
        <dbReference type="Proteomes" id="UP000694845"/>
    </source>
</evidence>